<dbReference type="InterPro" id="IPR001969">
    <property type="entry name" value="Aspartic_peptidase_AS"/>
</dbReference>
<dbReference type="Gene3D" id="2.40.70.10">
    <property type="entry name" value="Acid Proteases"/>
    <property type="match status" value="2"/>
</dbReference>
<dbReference type="InterPro" id="IPR033121">
    <property type="entry name" value="PEPTIDASE_A1"/>
</dbReference>
<dbReference type="Pfam" id="PF14543">
    <property type="entry name" value="TAXi_N"/>
    <property type="match status" value="1"/>
</dbReference>
<evidence type="ECO:0000256" key="4">
    <source>
        <dbReference type="ARBA" id="ARBA00022750"/>
    </source>
</evidence>
<dbReference type="PRINTS" id="PR00792">
    <property type="entry name" value="PEPSIN"/>
</dbReference>
<feature type="chain" id="PRO_5041926901" description="Peptidase A1 domain-containing protein" evidence="10">
    <location>
        <begin position="24"/>
        <end position="507"/>
    </location>
</feature>
<dbReference type="InterPro" id="IPR051708">
    <property type="entry name" value="Plant_Aspart_Prot_A1"/>
</dbReference>
<dbReference type="InterPro" id="IPR032799">
    <property type="entry name" value="TAXi_C"/>
</dbReference>
<evidence type="ECO:0000256" key="8">
    <source>
        <dbReference type="RuleBase" id="RU000454"/>
    </source>
</evidence>
<evidence type="ECO:0000256" key="1">
    <source>
        <dbReference type="ARBA" id="ARBA00007447"/>
    </source>
</evidence>
<dbReference type="InterPro" id="IPR032861">
    <property type="entry name" value="TAXi_N"/>
</dbReference>
<dbReference type="FunFam" id="2.40.70.10:FF:000016">
    <property type="entry name" value="Probable aspartic protease At2g35615"/>
    <property type="match status" value="1"/>
</dbReference>
<reference evidence="12 13" key="1">
    <citation type="journal article" date="2022" name="Cell">
        <title>Repeat-based holocentromeres influence genome architecture and karyotype evolution.</title>
        <authorList>
            <person name="Hofstatter P.G."/>
            <person name="Thangavel G."/>
            <person name="Lux T."/>
            <person name="Neumann P."/>
            <person name="Vondrak T."/>
            <person name="Novak P."/>
            <person name="Zhang M."/>
            <person name="Costa L."/>
            <person name="Castellani M."/>
            <person name="Scott A."/>
            <person name="Toegelov H."/>
            <person name="Fuchs J."/>
            <person name="Mata-Sucre Y."/>
            <person name="Dias Y."/>
            <person name="Vanzela A.L.L."/>
            <person name="Huettel B."/>
            <person name="Almeida C.C.S."/>
            <person name="Simkova H."/>
            <person name="Souza G."/>
            <person name="Pedrosa-Harand A."/>
            <person name="Macas J."/>
            <person name="Mayer K.F.X."/>
            <person name="Houben A."/>
            <person name="Marques A."/>
        </authorList>
    </citation>
    <scope>NUCLEOTIDE SEQUENCE [LARGE SCALE GENOMIC DNA]</scope>
    <source>
        <strain evidence="12">RhyTen1mFocal</strain>
    </source>
</reference>
<sequence length="507" mass="54822">MASSTLFPFLSIFSLALLATASAVGFSLELIHRDHPKSPFYNPTLSMSDRVHAEVQRSHARAAALHHTFFSQLRNDKSSTANAKYSTLSPPAPDFTYLIPADSPFPDTLPSDSPFPSPVDSPNIPYLPPAGSPFPTPSPATPNSPIETDIITNSFDYLVSIHLGTPTREVIAIADTGSDLIWVTCKPCEDCYKQDAPLFNPATSSSYANLPCSSKQCNQLPSSQCDHSASASKCIYQYGYGDGSQTIGNLAQETVTFNTTSGSTVGFPRVAFGCSHVANGTFERHSAGLVGLGAGPLSLVSQLGSYIEHRFSYCLVPYDSTNITTSRLSFGSDAIISSHDAETTTIVDLDRETFYTVTLDGIIVGTNNTLGPMERSYMIVDSGTTLTYLDSTVLESLVELLAKTIHLPQVEDSEKLLPLCFDESNAEEDFVYPDITLQLGKATVTLKPYNAFRKINDKMTCLVITSNNDISGDNLSILGNIAQQNFHIGFDLASREISFAPADCTKY</sequence>
<feature type="compositionally biased region" description="Pro residues" evidence="9">
    <location>
        <begin position="126"/>
        <end position="142"/>
    </location>
</feature>
<gene>
    <name evidence="12" type="ORF">LUZ61_018650</name>
</gene>
<dbReference type="GO" id="GO:0005576">
    <property type="term" value="C:extracellular region"/>
    <property type="evidence" value="ECO:0007669"/>
    <property type="project" value="TreeGrafter"/>
</dbReference>
<keyword evidence="2 8" id="KW-0645">Protease</keyword>
<dbReference type="PANTHER" id="PTHR47967:SF128">
    <property type="entry name" value="ASPARTIC PROTEINASE CDR1-LIKE"/>
    <property type="match status" value="1"/>
</dbReference>
<evidence type="ECO:0000259" key="11">
    <source>
        <dbReference type="PROSITE" id="PS51767"/>
    </source>
</evidence>
<dbReference type="Pfam" id="PF14541">
    <property type="entry name" value="TAXi_C"/>
    <property type="match status" value="1"/>
</dbReference>
<evidence type="ECO:0000256" key="2">
    <source>
        <dbReference type="ARBA" id="ARBA00022670"/>
    </source>
</evidence>
<dbReference type="PROSITE" id="PS51767">
    <property type="entry name" value="PEPTIDASE_A1"/>
    <property type="match status" value="1"/>
</dbReference>
<feature type="active site" evidence="7">
    <location>
        <position position="175"/>
    </location>
</feature>
<comment type="similarity">
    <text evidence="1 8">Belongs to the peptidase A1 family.</text>
</comment>
<evidence type="ECO:0000313" key="13">
    <source>
        <dbReference type="Proteomes" id="UP001210211"/>
    </source>
</evidence>
<protein>
    <recommendedName>
        <fullName evidence="11">Peptidase A1 domain-containing protein</fullName>
    </recommendedName>
</protein>
<dbReference type="Proteomes" id="UP001210211">
    <property type="component" value="Unassembled WGS sequence"/>
</dbReference>
<keyword evidence="3 10" id="KW-0732">Signal</keyword>
<evidence type="ECO:0000256" key="6">
    <source>
        <dbReference type="ARBA" id="ARBA00023180"/>
    </source>
</evidence>
<dbReference type="InterPro" id="IPR021109">
    <property type="entry name" value="Peptidase_aspartic_dom_sf"/>
</dbReference>
<evidence type="ECO:0000256" key="9">
    <source>
        <dbReference type="SAM" id="MobiDB-lite"/>
    </source>
</evidence>
<organism evidence="12 13">
    <name type="scientific">Rhynchospora tenuis</name>
    <dbReference type="NCBI Taxonomy" id="198213"/>
    <lineage>
        <taxon>Eukaryota</taxon>
        <taxon>Viridiplantae</taxon>
        <taxon>Streptophyta</taxon>
        <taxon>Embryophyta</taxon>
        <taxon>Tracheophyta</taxon>
        <taxon>Spermatophyta</taxon>
        <taxon>Magnoliopsida</taxon>
        <taxon>Liliopsida</taxon>
        <taxon>Poales</taxon>
        <taxon>Cyperaceae</taxon>
        <taxon>Cyperoideae</taxon>
        <taxon>Rhynchosporeae</taxon>
        <taxon>Rhynchospora</taxon>
    </lineage>
</organism>
<dbReference type="PROSITE" id="PS00141">
    <property type="entry name" value="ASP_PROTEASE"/>
    <property type="match status" value="1"/>
</dbReference>
<evidence type="ECO:0000313" key="12">
    <source>
        <dbReference type="EMBL" id="KAJ3689486.1"/>
    </source>
</evidence>
<comment type="caution">
    <text evidence="12">The sequence shown here is derived from an EMBL/GenBank/DDBJ whole genome shotgun (WGS) entry which is preliminary data.</text>
</comment>
<dbReference type="AlphaFoldDB" id="A0AAD5Z9U0"/>
<dbReference type="SUPFAM" id="SSF50630">
    <property type="entry name" value="Acid proteases"/>
    <property type="match status" value="1"/>
</dbReference>
<dbReference type="CDD" id="cd05476">
    <property type="entry name" value="pepsin_A_like_plant"/>
    <property type="match status" value="1"/>
</dbReference>
<evidence type="ECO:0000256" key="7">
    <source>
        <dbReference type="PIRSR" id="PIRSR601461-1"/>
    </source>
</evidence>
<dbReference type="GO" id="GO:0004190">
    <property type="term" value="F:aspartic-type endopeptidase activity"/>
    <property type="evidence" value="ECO:0007669"/>
    <property type="project" value="UniProtKB-KW"/>
</dbReference>
<dbReference type="PANTHER" id="PTHR47967">
    <property type="entry name" value="OS07G0603500 PROTEIN-RELATED"/>
    <property type="match status" value="1"/>
</dbReference>
<proteinExistence type="inferred from homology"/>
<evidence type="ECO:0000256" key="10">
    <source>
        <dbReference type="SAM" id="SignalP"/>
    </source>
</evidence>
<keyword evidence="4 8" id="KW-0064">Aspartyl protease</keyword>
<keyword evidence="5 8" id="KW-0378">Hydrolase</keyword>
<dbReference type="InterPro" id="IPR034161">
    <property type="entry name" value="Pepsin-like_plant"/>
</dbReference>
<keyword evidence="6" id="KW-0325">Glycoprotein</keyword>
<feature type="region of interest" description="Disordered" evidence="9">
    <location>
        <begin position="126"/>
        <end position="146"/>
    </location>
</feature>
<feature type="signal peptide" evidence="10">
    <location>
        <begin position="1"/>
        <end position="23"/>
    </location>
</feature>
<dbReference type="InterPro" id="IPR001461">
    <property type="entry name" value="Aspartic_peptidase_A1"/>
</dbReference>
<dbReference type="GO" id="GO:0006508">
    <property type="term" value="P:proteolysis"/>
    <property type="evidence" value="ECO:0007669"/>
    <property type="project" value="UniProtKB-KW"/>
</dbReference>
<name>A0AAD5Z9U0_9POAL</name>
<feature type="active site" evidence="7">
    <location>
        <position position="381"/>
    </location>
</feature>
<accession>A0AAD5Z9U0</accession>
<evidence type="ECO:0000256" key="3">
    <source>
        <dbReference type="ARBA" id="ARBA00022729"/>
    </source>
</evidence>
<evidence type="ECO:0000256" key="5">
    <source>
        <dbReference type="ARBA" id="ARBA00022801"/>
    </source>
</evidence>
<keyword evidence="13" id="KW-1185">Reference proteome</keyword>
<feature type="domain" description="Peptidase A1" evidence="11">
    <location>
        <begin position="157"/>
        <end position="500"/>
    </location>
</feature>
<dbReference type="EMBL" id="JAMRDG010000002">
    <property type="protein sequence ID" value="KAJ3689486.1"/>
    <property type="molecule type" value="Genomic_DNA"/>
</dbReference>